<dbReference type="Proteomes" id="UP000199663">
    <property type="component" value="Unassembled WGS sequence"/>
</dbReference>
<sequence length="388" mass="45692">MKHSLIYLILIFLLACQEKSNFENISVLQIDLDTSKNGKFSDLFDDIEYILLVTPEDFPLVEPHNIKFSDKRIFVRDWATNQLFIFDEKGRFERVIKAMGKGPGEYFQMNDFQIKGESIYILDFFLNKIIQFDFSGSFIQEIRHDLDNNNFYLGSEYKLFFNSYNIDHGRFNFLRENEEGLKGFVSFEKDKENIVNFNSHTGFIEDPHNPFIYFNIPYSTEVAVFNKKNGNLSRIIQFDFGKHNTETRVLKERSTTIQEIQSQRNLVVDLAAFFPFKNHYITIVKQGAAKMHYLLLDQTFQKIGQFQHLENDLDQMKFEGYPWTFSENELVYSISTTSFYNDYVNTFSGKNVQVSSNNVHGFFDKSKEKLMDDSHMLIKLRVNNSFPN</sequence>
<evidence type="ECO:0000313" key="1">
    <source>
        <dbReference type="EMBL" id="SDY72963.1"/>
    </source>
</evidence>
<proteinExistence type="predicted"/>
<organism evidence="1 2">
    <name type="scientific">Rhodonellum ikkaensis</name>
    <dbReference type="NCBI Taxonomy" id="336829"/>
    <lineage>
        <taxon>Bacteria</taxon>
        <taxon>Pseudomonadati</taxon>
        <taxon>Bacteroidota</taxon>
        <taxon>Cytophagia</taxon>
        <taxon>Cytophagales</taxon>
        <taxon>Cytophagaceae</taxon>
        <taxon>Rhodonellum</taxon>
    </lineage>
</organism>
<name>A0A1H3M8N4_9BACT</name>
<dbReference type="PROSITE" id="PS51257">
    <property type="entry name" value="PROKAR_LIPOPROTEIN"/>
    <property type="match status" value="1"/>
</dbReference>
<dbReference type="InterPro" id="IPR011042">
    <property type="entry name" value="6-blade_b-propeller_TolB-like"/>
</dbReference>
<evidence type="ECO:0000313" key="2">
    <source>
        <dbReference type="Proteomes" id="UP000199663"/>
    </source>
</evidence>
<dbReference type="Pfam" id="PF17170">
    <property type="entry name" value="DUF5128"/>
    <property type="match status" value="1"/>
</dbReference>
<protein>
    <submittedName>
        <fullName evidence="1">6-bladed beta-propeller protein</fullName>
    </submittedName>
</protein>
<comment type="caution">
    <text evidence="1">The sequence shown here is derived from an EMBL/GenBank/DDBJ whole genome shotgun (WGS) entry which is preliminary data.</text>
</comment>
<dbReference type="EMBL" id="FNQC01000002">
    <property type="protein sequence ID" value="SDY72963.1"/>
    <property type="molecule type" value="Genomic_DNA"/>
</dbReference>
<keyword evidence="2" id="KW-1185">Reference proteome</keyword>
<dbReference type="RefSeq" id="WP_019596810.1">
    <property type="nucleotide sequence ID" value="NZ_FNQC01000002.1"/>
</dbReference>
<dbReference type="Gene3D" id="2.120.10.30">
    <property type="entry name" value="TolB, C-terminal domain"/>
    <property type="match status" value="1"/>
</dbReference>
<accession>A0A1H3M8N4</accession>
<gene>
    <name evidence="1" type="ORF">SAMN05444412_102389</name>
</gene>
<reference evidence="1 2" key="1">
    <citation type="submission" date="2016-10" db="EMBL/GenBank/DDBJ databases">
        <authorList>
            <person name="Varghese N."/>
            <person name="Submissions S."/>
        </authorList>
    </citation>
    <scope>NUCLEOTIDE SEQUENCE [LARGE SCALE GENOMIC DNA]</scope>
    <source>
        <strain evidence="1 2">DSM 17997</strain>
    </source>
</reference>
<dbReference type="SUPFAM" id="SSF63825">
    <property type="entry name" value="YWTD domain"/>
    <property type="match status" value="1"/>
</dbReference>